<reference evidence="3 7" key="3">
    <citation type="journal article" date="2019" name="Nat. Med.">
        <title>A library of human gut bacterial isolates paired with longitudinal multiomics data enables mechanistic microbiome research.</title>
        <authorList>
            <person name="Poyet M."/>
            <person name="Groussin M."/>
            <person name="Gibbons S.M."/>
            <person name="Avila-Pacheco J."/>
            <person name="Jiang X."/>
            <person name="Kearney S.M."/>
            <person name="Perrotta A.R."/>
            <person name="Berdy B."/>
            <person name="Zhao S."/>
            <person name="Lieberman T.D."/>
            <person name="Swanson P.K."/>
            <person name="Smith M."/>
            <person name="Roesemann S."/>
            <person name="Alexander J.E."/>
            <person name="Rich S.A."/>
            <person name="Livny J."/>
            <person name="Vlamakis H."/>
            <person name="Clish C."/>
            <person name="Bullock K."/>
            <person name="Deik A."/>
            <person name="Scott J."/>
            <person name="Pierce K.A."/>
            <person name="Xavier R.J."/>
            <person name="Alm E.J."/>
        </authorList>
    </citation>
    <scope>NUCLEOTIDE SEQUENCE [LARGE SCALE GENOMIC DNA]</scope>
    <source>
        <strain evidence="3 7">BIOML-A20</strain>
    </source>
</reference>
<gene>
    <name evidence="4" type="ORF">DW782_18945</name>
    <name evidence="1" type="ORF">ERS852429_04027</name>
    <name evidence="3" type="ORF">GKD70_18055</name>
    <name evidence="2" type="ORF">LI194_12780</name>
</gene>
<dbReference type="Proteomes" id="UP000441609">
    <property type="component" value="Unassembled WGS sequence"/>
</dbReference>
<dbReference type="EMBL" id="WKMO01000019">
    <property type="protein sequence ID" value="MSB75168.1"/>
    <property type="molecule type" value="Genomic_DNA"/>
</dbReference>
<dbReference type="EMBL" id="QSJN01000016">
    <property type="protein sequence ID" value="RHD71550.1"/>
    <property type="molecule type" value="Genomic_DNA"/>
</dbReference>
<dbReference type="OrthoDB" id="1034041at2"/>
<reference evidence="4 6" key="2">
    <citation type="submission" date="2018-08" db="EMBL/GenBank/DDBJ databases">
        <title>A genome reference for cultivated species of the human gut microbiota.</title>
        <authorList>
            <person name="Zou Y."/>
            <person name="Xue W."/>
            <person name="Luo G."/>
        </authorList>
    </citation>
    <scope>NUCLEOTIDE SEQUENCE [LARGE SCALE GENOMIC DNA]</scope>
    <source>
        <strain evidence="4 6">AM30-4</strain>
    </source>
</reference>
<accession>A0A173W0C3</accession>
<dbReference type="AlphaFoldDB" id="A0A173W0C3"/>
<organism evidence="1 5">
    <name type="scientific">Parabacteroides distasonis</name>
    <dbReference type="NCBI Taxonomy" id="823"/>
    <lineage>
        <taxon>Bacteria</taxon>
        <taxon>Pseudomonadati</taxon>
        <taxon>Bacteroidota</taxon>
        <taxon>Bacteroidia</taxon>
        <taxon>Bacteroidales</taxon>
        <taxon>Tannerellaceae</taxon>
        <taxon>Parabacteroides</taxon>
    </lineage>
</organism>
<proteinExistence type="predicted"/>
<dbReference type="Proteomes" id="UP001198806">
    <property type="component" value="Unassembled WGS sequence"/>
</dbReference>
<dbReference type="EMBL" id="CYXP01000012">
    <property type="protein sequence ID" value="CUN32440.1"/>
    <property type="molecule type" value="Genomic_DNA"/>
</dbReference>
<dbReference type="Proteomes" id="UP000284660">
    <property type="component" value="Unassembled WGS sequence"/>
</dbReference>
<dbReference type="RefSeq" id="WP_005855249.1">
    <property type="nucleotide sequence ID" value="NZ_BAABYH010000001.1"/>
</dbReference>
<protein>
    <submittedName>
        <fullName evidence="1">Uncharacterized protein</fullName>
    </submittedName>
</protein>
<evidence type="ECO:0000313" key="5">
    <source>
        <dbReference type="Proteomes" id="UP000095591"/>
    </source>
</evidence>
<evidence type="ECO:0000313" key="7">
    <source>
        <dbReference type="Proteomes" id="UP000441609"/>
    </source>
</evidence>
<evidence type="ECO:0000313" key="6">
    <source>
        <dbReference type="Proteomes" id="UP000284660"/>
    </source>
</evidence>
<sequence>MNFISKLFKKNVSEAEEAGKGSVEEFVSLIRVYYQAVMAVNLGITNLNMLADMALFKRMLKIPTQNNKLGVAEKSRVRKVLMEDYGLSEAFFKEIDSSVKKNCKNQNDIKTYFFMFQGFCNDLFNLLGNLMQWKFRFSMLVKKLLYNMTTKTVHDILTKSEWKDISVQKAAWSVRKYAEKLGYSEQWITDFVYNVVLLAKEDQKKELKKNKEA</sequence>
<evidence type="ECO:0000313" key="1">
    <source>
        <dbReference type="EMBL" id="CUN32440.1"/>
    </source>
</evidence>
<dbReference type="Proteomes" id="UP000095591">
    <property type="component" value="Unassembled WGS sequence"/>
</dbReference>
<evidence type="ECO:0000313" key="2">
    <source>
        <dbReference type="EMBL" id="MCB6518671.1"/>
    </source>
</evidence>
<evidence type="ECO:0000313" key="4">
    <source>
        <dbReference type="EMBL" id="RHD71550.1"/>
    </source>
</evidence>
<reference evidence="1 5" key="1">
    <citation type="submission" date="2015-09" db="EMBL/GenBank/DDBJ databases">
        <authorList>
            <consortium name="Pathogen Informatics"/>
        </authorList>
    </citation>
    <scope>NUCLEOTIDE SEQUENCE [LARGE SCALE GENOMIC DNA]</scope>
    <source>
        <strain evidence="1 5">2789STDY5608872</strain>
    </source>
</reference>
<reference evidence="2" key="4">
    <citation type="submission" date="2021-10" db="EMBL/GenBank/DDBJ databases">
        <title>Collection of gut derived symbiotic bacterial strains cultured from healthy donors.</title>
        <authorList>
            <person name="Lin H."/>
            <person name="Littmann E."/>
            <person name="Kohout C."/>
            <person name="Pamer E.G."/>
        </authorList>
    </citation>
    <scope>NUCLEOTIDE SEQUENCE</scope>
    <source>
        <strain evidence="2">DFI.2.94</strain>
    </source>
</reference>
<dbReference type="EMBL" id="JAJCNI010000014">
    <property type="protein sequence ID" value="MCB6518671.1"/>
    <property type="molecule type" value="Genomic_DNA"/>
</dbReference>
<evidence type="ECO:0000313" key="3">
    <source>
        <dbReference type="EMBL" id="MSB75168.1"/>
    </source>
</evidence>
<name>A0A173W0C3_PARDI</name>